<gene>
    <name evidence="6" type="ORF">ENJ85_02300</name>
</gene>
<dbReference type="GO" id="GO:0016114">
    <property type="term" value="P:terpenoid biosynthetic process"/>
    <property type="evidence" value="ECO:0007669"/>
    <property type="project" value="InterPro"/>
</dbReference>
<comment type="cofactor">
    <cofactor evidence="1">
        <name>Mg(2+)</name>
        <dbReference type="ChEBI" id="CHEBI:18420"/>
    </cofactor>
</comment>
<comment type="subunit">
    <text evidence="2">Homodimer.</text>
</comment>
<organism evidence="6">
    <name type="scientific">Oceanithermus profundus</name>
    <dbReference type="NCBI Taxonomy" id="187137"/>
    <lineage>
        <taxon>Bacteria</taxon>
        <taxon>Thermotogati</taxon>
        <taxon>Deinococcota</taxon>
        <taxon>Deinococci</taxon>
        <taxon>Thermales</taxon>
        <taxon>Thermaceae</taxon>
        <taxon>Oceanithermus</taxon>
    </lineage>
</organism>
<dbReference type="InterPro" id="IPR029061">
    <property type="entry name" value="THDP-binding"/>
</dbReference>
<dbReference type="GO" id="GO:0008661">
    <property type="term" value="F:1-deoxy-D-xylulose-5-phosphate synthase activity"/>
    <property type="evidence" value="ECO:0007669"/>
    <property type="project" value="InterPro"/>
</dbReference>
<protein>
    <submittedName>
        <fullName evidence="6">DUF1192 family protein</fullName>
    </submittedName>
</protein>
<sequence>MLLSRIRGPEDLKTLSEEELHELVEELRSEIIRVTAETGGHLASSLGAVELIVALHRVFDSPRDRILFDVGHQAYAHKLLTGRQDRFHTLRQEGGLSGFTKVSESEHD</sequence>
<dbReference type="SUPFAM" id="SSF52518">
    <property type="entry name" value="Thiamin diphosphate-binding fold (THDP-binding)"/>
    <property type="match status" value="1"/>
</dbReference>
<dbReference type="PANTHER" id="PTHR43322:SF5">
    <property type="entry name" value="1-DEOXY-D-XYLULOSE-5-PHOSPHATE SYNTHASE, CHLOROPLASTIC"/>
    <property type="match status" value="1"/>
</dbReference>
<proteinExistence type="predicted"/>
<dbReference type="AlphaFoldDB" id="A0A7C5SQN0"/>
<dbReference type="GO" id="GO:0005829">
    <property type="term" value="C:cytosol"/>
    <property type="evidence" value="ECO:0007669"/>
    <property type="project" value="TreeGrafter"/>
</dbReference>
<dbReference type="InterPro" id="IPR005477">
    <property type="entry name" value="Dxylulose-5-P_synthase"/>
</dbReference>
<dbReference type="GO" id="GO:0019288">
    <property type="term" value="P:isopentenyl diphosphate biosynthetic process, methylerythritol 4-phosphate pathway"/>
    <property type="evidence" value="ECO:0007669"/>
    <property type="project" value="TreeGrafter"/>
</dbReference>
<feature type="non-terminal residue" evidence="6">
    <location>
        <position position="108"/>
    </location>
</feature>
<dbReference type="EMBL" id="DRNZ01000149">
    <property type="protein sequence ID" value="HHO57982.1"/>
    <property type="molecule type" value="Genomic_DNA"/>
</dbReference>
<dbReference type="Proteomes" id="UP000886105">
    <property type="component" value="Unassembled WGS sequence"/>
</dbReference>
<dbReference type="PANTHER" id="PTHR43322">
    <property type="entry name" value="1-D-DEOXYXYLULOSE 5-PHOSPHATE SYNTHASE-RELATED"/>
    <property type="match status" value="1"/>
</dbReference>
<evidence type="ECO:0000256" key="3">
    <source>
        <dbReference type="ARBA" id="ARBA00022679"/>
    </source>
</evidence>
<keyword evidence="5" id="KW-0786">Thiamine pyrophosphate</keyword>
<name>A0A7C5SQN0_9DEIN</name>
<accession>A0A7C5SQN0</accession>
<reference evidence="6" key="1">
    <citation type="journal article" date="2020" name="mSystems">
        <title>Genome- and Community-Level Interaction Insights into Carbon Utilization and Element Cycling Functions of Hydrothermarchaeota in Hydrothermal Sediment.</title>
        <authorList>
            <person name="Zhou Z."/>
            <person name="Liu Y."/>
            <person name="Xu W."/>
            <person name="Pan J."/>
            <person name="Luo Z.H."/>
            <person name="Li M."/>
        </authorList>
    </citation>
    <scope>NUCLEOTIDE SEQUENCE [LARGE SCALE GENOMIC DNA]</scope>
    <source>
        <strain evidence="6">HyVt-523</strain>
    </source>
</reference>
<keyword evidence="4" id="KW-0460">Magnesium</keyword>
<evidence type="ECO:0000256" key="1">
    <source>
        <dbReference type="ARBA" id="ARBA00001946"/>
    </source>
</evidence>
<evidence type="ECO:0000256" key="4">
    <source>
        <dbReference type="ARBA" id="ARBA00022842"/>
    </source>
</evidence>
<evidence type="ECO:0000256" key="2">
    <source>
        <dbReference type="ARBA" id="ARBA00011738"/>
    </source>
</evidence>
<keyword evidence="3" id="KW-0808">Transferase</keyword>
<dbReference type="Pfam" id="PF13292">
    <property type="entry name" value="DXP_synthase_N"/>
    <property type="match status" value="1"/>
</dbReference>
<evidence type="ECO:0000256" key="5">
    <source>
        <dbReference type="ARBA" id="ARBA00023052"/>
    </source>
</evidence>
<comment type="caution">
    <text evidence="6">The sequence shown here is derived from an EMBL/GenBank/DDBJ whole genome shotgun (WGS) entry which is preliminary data.</text>
</comment>
<dbReference type="Gene3D" id="3.40.50.970">
    <property type="match status" value="1"/>
</dbReference>
<evidence type="ECO:0000313" key="6">
    <source>
        <dbReference type="EMBL" id="HHO57982.1"/>
    </source>
</evidence>